<proteinExistence type="predicted"/>
<gene>
    <name evidence="1" type="ORF">CIPAW_04G110700</name>
</gene>
<dbReference type="AlphaFoldDB" id="A0A8T1QTG6"/>
<name>A0A8T1QTG6_CARIL</name>
<dbReference type="EMBL" id="CM031812">
    <property type="protein sequence ID" value="KAG6657725.1"/>
    <property type="molecule type" value="Genomic_DNA"/>
</dbReference>
<accession>A0A8T1QTG6</accession>
<comment type="caution">
    <text evidence="1">The sequence shown here is derived from an EMBL/GenBank/DDBJ whole genome shotgun (WGS) entry which is preliminary data.</text>
</comment>
<evidence type="ECO:0000313" key="2">
    <source>
        <dbReference type="Proteomes" id="UP000811609"/>
    </source>
</evidence>
<protein>
    <submittedName>
        <fullName evidence="1">Uncharacterized protein</fullName>
    </submittedName>
</protein>
<keyword evidence="2" id="KW-1185">Reference proteome</keyword>
<reference evidence="1" key="1">
    <citation type="submission" date="2020-12" db="EMBL/GenBank/DDBJ databases">
        <title>WGS assembly of Carya illinoinensis cv. Pawnee.</title>
        <authorList>
            <person name="Platts A."/>
            <person name="Shu S."/>
            <person name="Wright S."/>
            <person name="Barry K."/>
            <person name="Edger P."/>
            <person name="Pires J.C."/>
            <person name="Schmutz J."/>
        </authorList>
    </citation>
    <scope>NUCLEOTIDE SEQUENCE</scope>
    <source>
        <tissue evidence="1">Leaf</tissue>
    </source>
</reference>
<organism evidence="1 2">
    <name type="scientific">Carya illinoinensis</name>
    <name type="common">Pecan</name>
    <dbReference type="NCBI Taxonomy" id="32201"/>
    <lineage>
        <taxon>Eukaryota</taxon>
        <taxon>Viridiplantae</taxon>
        <taxon>Streptophyta</taxon>
        <taxon>Embryophyta</taxon>
        <taxon>Tracheophyta</taxon>
        <taxon>Spermatophyta</taxon>
        <taxon>Magnoliopsida</taxon>
        <taxon>eudicotyledons</taxon>
        <taxon>Gunneridae</taxon>
        <taxon>Pentapetalae</taxon>
        <taxon>rosids</taxon>
        <taxon>fabids</taxon>
        <taxon>Fagales</taxon>
        <taxon>Juglandaceae</taxon>
        <taxon>Carya</taxon>
    </lineage>
</organism>
<dbReference type="PANTHER" id="PTHR34553:SF4">
    <property type="entry name" value="G1_S-SPECIFIC CYCLIN-E PROTEIN"/>
    <property type="match status" value="1"/>
</dbReference>
<evidence type="ECO:0000313" key="1">
    <source>
        <dbReference type="EMBL" id="KAG6657725.1"/>
    </source>
</evidence>
<dbReference type="Proteomes" id="UP000811609">
    <property type="component" value="Chromosome 4"/>
</dbReference>
<sequence length="86" mass="9801">MVNLVGNTYRSILMGNGDDGRCCFPLTSLQIGDLKSYLSDLSLFLACESKKSYILVDNRPWLRDLGSRRAQLWQLMVTKVISFCQH</sequence>
<dbReference type="PANTHER" id="PTHR34553">
    <property type="entry name" value="OS05G0597400 PROTEIN"/>
    <property type="match status" value="1"/>
</dbReference>